<evidence type="ECO:0000259" key="3">
    <source>
        <dbReference type="Pfam" id="PF05347"/>
    </source>
</evidence>
<dbReference type="InterPro" id="IPR052151">
    <property type="entry name" value="Complex_I_LYR"/>
</dbReference>
<dbReference type="InterPro" id="IPR045291">
    <property type="entry name" value="Complex1_LYR_LYRM9"/>
</dbReference>
<accession>A0AAD9JFZ3</accession>
<feature type="domain" description="Complex 1 LYR protein" evidence="3">
    <location>
        <begin position="12"/>
        <end position="65"/>
    </location>
</feature>
<evidence type="ECO:0000256" key="1">
    <source>
        <dbReference type="ARBA" id="ARBA00025757"/>
    </source>
</evidence>
<gene>
    <name evidence="4" type="ORF">LSH36_344g00011</name>
</gene>
<comment type="similarity">
    <text evidence="1">Belongs to the complex I LYR family. LYRM9 subfamily.</text>
</comment>
<keyword evidence="5" id="KW-1185">Reference proteome</keyword>
<name>A0AAD9JFZ3_9ANNE</name>
<proteinExistence type="inferred from homology"/>
<evidence type="ECO:0000313" key="5">
    <source>
        <dbReference type="Proteomes" id="UP001208570"/>
    </source>
</evidence>
<dbReference type="Pfam" id="PF05347">
    <property type="entry name" value="Complex1_LYR"/>
    <property type="match status" value="1"/>
</dbReference>
<dbReference type="PANTHER" id="PTHR47061">
    <property type="entry name" value="LYR MOTIF-CONTAINING PROTEIN 9"/>
    <property type="match status" value="1"/>
</dbReference>
<reference evidence="4" key="1">
    <citation type="journal article" date="2023" name="Mol. Biol. Evol.">
        <title>Third-Generation Sequencing Reveals the Adaptive Role of the Epigenome in Three Deep-Sea Polychaetes.</title>
        <authorList>
            <person name="Perez M."/>
            <person name="Aroh O."/>
            <person name="Sun Y."/>
            <person name="Lan Y."/>
            <person name="Juniper S.K."/>
            <person name="Young C.R."/>
            <person name="Angers B."/>
            <person name="Qian P.Y."/>
        </authorList>
    </citation>
    <scope>NUCLEOTIDE SEQUENCE</scope>
    <source>
        <strain evidence="4">P08H-3</strain>
    </source>
</reference>
<protein>
    <recommendedName>
        <fullName evidence="2">LYR motif-containing protein 9</fullName>
    </recommendedName>
</protein>
<dbReference type="InterPro" id="IPR008011">
    <property type="entry name" value="Complex1_LYR_dom"/>
</dbReference>
<organism evidence="4 5">
    <name type="scientific">Paralvinella palmiformis</name>
    <dbReference type="NCBI Taxonomy" id="53620"/>
    <lineage>
        <taxon>Eukaryota</taxon>
        <taxon>Metazoa</taxon>
        <taxon>Spiralia</taxon>
        <taxon>Lophotrochozoa</taxon>
        <taxon>Annelida</taxon>
        <taxon>Polychaeta</taxon>
        <taxon>Sedentaria</taxon>
        <taxon>Canalipalpata</taxon>
        <taxon>Terebellida</taxon>
        <taxon>Terebelliformia</taxon>
        <taxon>Alvinellidae</taxon>
        <taxon>Paralvinella</taxon>
    </lineage>
</organism>
<evidence type="ECO:0000313" key="4">
    <source>
        <dbReference type="EMBL" id="KAK2151956.1"/>
    </source>
</evidence>
<dbReference type="Proteomes" id="UP001208570">
    <property type="component" value="Unassembled WGS sequence"/>
</dbReference>
<dbReference type="AlphaFoldDB" id="A0AAD9JFZ3"/>
<dbReference type="EMBL" id="JAODUP010000344">
    <property type="protein sequence ID" value="KAK2151956.1"/>
    <property type="molecule type" value="Genomic_DNA"/>
</dbReference>
<evidence type="ECO:0000256" key="2">
    <source>
        <dbReference type="ARBA" id="ARBA00026234"/>
    </source>
</evidence>
<dbReference type="CDD" id="cd20269">
    <property type="entry name" value="Complex1_LYR_LYRM9"/>
    <property type="match status" value="1"/>
</dbReference>
<dbReference type="PANTHER" id="PTHR47061:SF1">
    <property type="entry name" value="LYR MOTIF-CONTAINING PROTEIN 9"/>
    <property type="match status" value="1"/>
</dbReference>
<comment type="caution">
    <text evidence="4">The sequence shown here is derived from an EMBL/GenBank/DDBJ whole genome shotgun (WGS) entry which is preliminary data.</text>
</comment>
<sequence length="74" mass="8787">MNRPTKAITSSLHLYKYLLRNIKRLPAKSQGYYKNYVKQGFKSHADEDDPERVKQIISRALEDAEWIIKKYTKT</sequence>